<accession>A0A1H0LQE0</accession>
<dbReference type="SUPFAM" id="SSF47413">
    <property type="entry name" value="lambda repressor-like DNA-binding domains"/>
    <property type="match status" value="1"/>
</dbReference>
<evidence type="ECO:0000313" key="3">
    <source>
        <dbReference type="Proteomes" id="UP000199651"/>
    </source>
</evidence>
<name>A0A1H0LQE0_9PSEU</name>
<dbReference type="Proteomes" id="UP000199651">
    <property type="component" value="Unassembled WGS sequence"/>
</dbReference>
<protein>
    <submittedName>
        <fullName evidence="2">Helix-turn-helix domain-containing protein</fullName>
    </submittedName>
</protein>
<dbReference type="EMBL" id="FNJB01000004">
    <property type="protein sequence ID" value="SDO70408.1"/>
    <property type="molecule type" value="Genomic_DNA"/>
</dbReference>
<keyword evidence="3" id="KW-1185">Reference proteome</keyword>
<reference evidence="3" key="1">
    <citation type="submission" date="2016-10" db="EMBL/GenBank/DDBJ databases">
        <authorList>
            <person name="Varghese N."/>
            <person name="Submissions S."/>
        </authorList>
    </citation>
    <scope>NUCLEOTIDE SEQUENCE [LARGE SCALE GENOMIC DNA]</scope>
    <source>
        <strain evidence="3">IBRC-M 10655</strain>
    </source>
</reference>
<keyword evidence="1" id="KW-0472">Membrane</keyword>
<sequence>MTNAQRRHEFAQYLTWLKQRSGRTYEQLGRATNMGKSTVHRYCGGVCFPAVFGTAEQIALACSASQEELSKLYRLWERSNSAVETVVRAPVPPRRKRFSWLAAALATTVLVGIVSDPIGWTRRS</sequence>
<dbReference type="AlphaFoldDB" id="A0A1H0LQE0"/>
<keyword evidence="1" id="KW-0812">Transmembrane</keyword>
<gene>
    <name evidence="2" type="ORF">SAMN05192558_104239</name>
</gene>
<dbReference type="GO" id="GO:0003677">
    <property type="term" value="F:DNA binding"/>
    <property type="evidence" value="ECO:0007669"/>
    <property type="project" value="InterPro"/>
</dbReference>
<evidence type="ECO:0000256" key="1">
    <source>
        <dbReference type="SAM" id="Phobius"/>
    </source>
</evidence>
<organism evidence="2 3">
    <name type="scientific">Actinokineospora alba</name>
    <dbReference type="NCBI Taxonomy" id="504798"/>
    <lineage>
        <taxon>Bacteria</taxon>
        <taxon>Bacillati</taxon>
        <taxon>Actinomycetota</taxon>
        <taxon>Actinomycetes</taxon>
        <taxon>Pseudonocardiales</taxon>
        <taxon>Pseudonocardiaceae</taxon>
        <taxon>Actinokineospora</taxon>
    </lineage>
</organism>
<keyword evidence="1" id="KW-1133">Transmembrane helix</keyword>
<evidence type="ECO:0000313" key="2">
    <source>
        <dbReference type="EMBL" id="SDO70408.1"/>
    </source>
</evidence>
<dbReference type="RefSeq" id="WP_091373568.1">
    <property type="nucleotide sequence ID" value="NZ_FNDV01000009.1"/>
</dbReference>
<dbReference type="Pfam" id="PF13560">
    <property type="entry name" value="HTH_31"/>
    <property type="match status" value="1"/>
</dbReference>
<feature type="transmembrane region" description="Helical" evidence="1">
    <location>
        <begin position="98"/>
        <end position="120"/>
    </location>
</feature>
<dbReference type="InterPro" id="IPR010982">
    <property type="entry name" value="Lambda_DNA-bd_dom_sf"/>
</dbReference>
<proteinExistence type="predicted"/>